<reference evidence="3" key="1">
    <citation type="submission" date="2025-08" db="UniProtKB">
        <authorList>
            <consortium name="RefSeq"/>
        </authorList>
    </citation>
    <scope>IDENTIFICATION</scope>
    <source>
        <tissue evidence="3">Fruit stalk</tissue>
    </source>
</reference>
<dbReference type="Proteomes" id="UP000515121">
    <property type="component" value="Unplaced"/>
</dbReference>
<sequence length="1049" mass="116200">MNFPIKLRMGTEVHSNMQLRGYYSLRNLNGNTGNVGWPLQHESRNSGQYNDLFLSRLAMGDDNKEQIRQTILKHDSILRHQLHELHRLYRIQRDMMNEIKSKEGKKHLIPVATSQSNPFSSGFTSEDEQKRCRASESHLLDLNRFRPSTSDPHNIQSQFNPLQGNVVQSGCCLTQNGLKLKNCETLESQRNTVQSRLFDLECPVEEYINNKDVGQGVSAVSGLESYHLKRSYEVPRERDGNLSMHYNRNYSCNGEATSFKLNLKGTHGFTDLNEPTLVEEASISACAGILGNITCSKEEVQRKDLSSISHSHLDFHQWATEFCQEPHKARERGISLNNLHSEAERRQNGWFSNRLENGQTRSNGSFHLEDLNTPCKSVQVETTKAHSAMFLLFDQNKIETCRKRKIFGVEIPEKSNATSAVASHALDPLPVRSWSDSANSGLLSCSSWTKFSGNLSKNLVGNPGSRTYVQLNASSTALGQGHDIIRGKLLVDSNSRSLQSFRAEVSPQNDFHFGCSSDSKESCGCCPSVGFCNQNGISESKFASEQSAQHGPKISFKLLPWMEAKSAVSQNMGAMAVDQNEEISHSNFVSVNGSIKQNSNGGLSWLRAKRPCNEKPIKEVEDSCQMNLDSSQNFSHQFIDKTAMRIQDSLLATCVDDVKHRKSDTNKSSSSTKLLGFSVSENICRDLPSPNCPLKPGSPASAIDGVNFVMTQGPLPSKYGQQCLVEGLVAEKRSVNQNADIGCIDLNLCVIEEGIEEDVQSASNAMRTNVRIANIDLEMPVTIEMGTKVASGCESLESNLTKPSNLLHDEISESQGCLSVSAAAEALVAISSSSLTNLQQKAGSHDLEISTSDSLHWFAEIVNSCWSDTENYVGSANGACLDYSIADGIDTFEFMTLNLTETKVEECCYNPQVQENKKSKDTLLRRPRRGQARRGRQRKDFQRDVLPSLTSLSRNEVTEDFQMIEGLIRAIGGNWQSSLTQKNNAKGSTGRGKKRAGGSTPPAMTEDCSNQFEQMKTGLEESSLTGWGKRTRRPPRLRCLISSPPLAIK</sequence>
<feature type="region of interest" description="Disordered" evidence="1">
    <location>
        <begin position="918"/>
        <end position="944"/>
    </location>
</feature>
<feature type="compositionally biased region" description="Basic residues" evidence="1">
    <location>
        <begin position="925"/>
        <end position="937"/>
    </location>
</feature>
<dbReference type="PANTHER" id="PTHR33167:SF70">
    <property type="entry name" value="DUF3741 DOMAIN-CONTAINING PROTEIN"/>
    <property type="match status" value="1"/>
</dbReference>
<feature type="compositionally biased region" description="Polar residues" evidence="1">
    <location>
        <begin position="1007"/>
        <end position="1025"/>
    </location>
</feature>
<protein>
    <submittedName>
        <fullName evidence="3">Uncharacterized protein LOC111316718 isoform X1</fullName>
    </submittedName>
</protein>
<evidence type="ECO:0000313" key="2">
    <source>
        <dbReference type="Proteomes" id="UP000515121"/>
    </source>
</evidence>
<dbReference type="Pfam" id="PF05904">
    <property type="entry name" value="DUF863"/>
    <property type="match status" value="1"/>
</dbReference>
<dbReference type="AlphaFoldDB" id="A0A6P6BBR9"/>
<accession>A0A6P6BBR9</accession>
<evidence type="ECO:0000313" key="3">
    <source>
        <dbReference type="RefSeq" id="XP_022774530.1"/>
    </source>
</evidence>
<dbReference type="PANTHER" id="PTHR33167">
    <property type="entry name" value="TRANSCRIPTION FACTOR, PUTATIVE (DUF863)-RELATED"/>
    <property type="match status" value="1"/>
</dbReference>
<feature type="compositionally biased region" description="Polar residues" evidence="1">
    <location>
        <begin position="978"/>
        <end position="987"/>
    </location>
</feature>
<dbReference type="GeneID" id="111316718"/>
<feature type="region of interest" description="Disordered" evidence="1">
    <location>
        <begin position="978"/>
        <end position="1049"/>
    </location>
</feature>
<proteinExistence type="predicted"/>
<evidence type="ECO:0000256" key="1">
    <source>
        <dbReference type="SAM" id="MobiDB-lite"/>
    </source>
</evidence>
<organism evidence="2 3">
    <name type="scientific">Durio zibethinus</name>
    <name type="common">Durian</name>
    <dbReference type="NCBI Taxonomy" id="66656"/>
    <lineage>
        <taxon>Eukaryota</taxon>
        <taxon>Viridiplantae</taxon>
        <taxon>Streptophyta</taxon>
        <taxon>Embryophyta</taxon>
        <taxon>Tracheophyta</taxon>
        <taxon>Spermatophyta</taxon>
        <taxon>Magnoliopsida</taxon>
        <taxon>eudicotyledons</taxon>
        <taxon>Gunneridae</taxon>
        <taxon>Pentapetalae</taxon>
        <taxon>rosids</taxon>
        <taxon>malvids</taxon>
        <taxon>Malvales</taxon>
        <taxon>Malvaceae</taxon>
        <taxon>Helicteroideae</taxon>
        <taxon>Durio</taxon>
    </lineage>
</organism>
<name>A0A6P6BBR9_DURZI</name>
<dbReference type="KEGG" id="dzi:111316718"/>
<dbReference type="InterPro" id="IPR008581">
    <property type="entry name" value="DUF863_pln"/>
</dbReference>
<gene>
    <name evidence="3" type="primary">LOC111316718</name>
</gene>
<keyword evidence="2" id="KW-1185">Reference proteome</keyword>
<dbReference type="RefSeq" id="XP_022774530.1">
    <property type="nucleotide sequence ID" value="XM_022918795.1"/>
</dbReference>
<dbReference type="OrthoDB" id="977810at2759"/>